<comment type="caution">
    <text evidence="1">The sequence shown here is derived from an EMBL/GenBank/DDBJ whole genome shotgun (WGS) entry which is preliminary data.</text>
</comment>
<keyword evidence="2" id="KW-1185">Reference proteome</keyword>
<protein>
    <submittedName>
        <fullName evidence="1">Uncharacterized protein</fullName>
    </submittedName>
</protein>
<organism evidence="1 2">
    <name type="scientific">Favolaschia claudopus</name>
    <dbReference type="NCBI Taxonomy" id="2862362"/>
    <lineage>
        <taxon>Eukaryota</taxon>
        <taxon>Fungi</taxon>
        <taxon>Dikarya</taxon>
        <taxon>Basidiomycota</taxon>
        <taxon>Agaricomycotina</taxon>
        <taxon>Agaricomycetes</taxon>
        <taxon>Agaricomycetidae</taxon>
        <taxon>Agaricales</taxon>
        <taxon>Marasmiineae</taxon>
        <taxon>Mycenaceae</taxon>
        <taxon>Favolaschia</taxon>
    </lineage>
</organism>
<dbReference type="Proteomes" id="UP001362999">
    <property type="component" value="Unassembled WGS sequence"/>
</dbReference>
<proteinExistence type="predicted"/>
<evidence type="ECO:0000313" key="2">
    <source>
        <dbReference type="Proteomes" id="UP001362999"/>
    </source>
</evidence>
<dbReference type="AlphaFoldDB" id="A0AAV9ZVL2"/>
<reference evidence="1 2" key="1">
    <citation type="journal article" date="2024" name="J Genomics">
        <title>Draft genome sequencing and assembly of Favolaschia claudopus CIRM-BRFM 2984 isolated from oak limbs.</title>
        <authorList>
            <person name="Navarro D."/>
            <person name="Drula E."/>
            <person name="Chaduli D."/>
            <person name="Cazenave R."/>
            <person name="Ahrendt S."/>
            <person name="Wang J."/>
            <person name="Lipzen A."/>
            <person name="Daum C."/>
            <person name="Barry K."/>
            <person name="Grigoriev I.V."/>
            <person name="Favel A."/>
            <person name="Rosso M.N."/>
            <person name="Martin F."/>
        </authorList>
    </citation>
    <scope>NUCLEOTIDE SEQUENCE [LARGE SCALE GENOMIC DNA]</scope>
    <source>
        <strain evidence="1 2">CIRM-BRFM 2984</strain>
    </source>
</reference>
<evidence type="ECO:0000313" key="1">
    <source>
        <dbReference type="EMBL" id="KAK6992919.1"/>
    </source>
</evidence>
<sequence>MHFDCCVLSASHCHEAGPAAFTYDDPEDIAELAQELAKEITPKLEPELSFESIQTILQESLQLFSEDLYSWLLEYTGRKTYYVKEDNFYCTGVLICVQKRRNRSRDGGKPSLRNTTMGRKSWLRSSSTALSCLDDSAFAAKFFRLVDSDHDDCVHRDNISDLLPCVSYGAIENTQEESEQELLRSVRTSSVNIASAIAAGNRGRELWPAMAADFGAWMVTRPDIWPGLPQSNPLGAPL</sequence>
<gene>
    <name evidence="1" type="ORF">R3P38DRAFT_3288650</name>
</gene>
<dbReference type="EMBL" id="JAWWNJ010000105">
    <property type="protein sequence ID" value="KAK6992919.1"/>
    <property type="molecule type" value="Genomic_DNA"/>
</dbReference>
<accession>A0AAV9ZVL2</accession>
<name>A0AAV9ZVL2_9AGAR</name>